<sequence length="430" mass="49685">MEKISFDQLQEELFFEKMDNGLQVYVLPKKGFNKTYATFTTKYGSIDNHFVPKGSTEFSKVPDGIAHFLEHKLFEKEDEDVFHKFSKQGASANAFTSFTRTAYLFSSTSEVEKNLETLIDFVQAPYFTESTVEKEKGIIGQEITMYDDNADWRLYFGVIQNMYQNHPVKIDIAGTIESISHITKDMLYQCYETFYHPSNMLMFIVGAVEPEKIIKQVRENQSKKDYKEMDEIKRRFEDEPVEAAEKKQVLHMNVQTPKCLVGVKAVNTEQQGSEMLKHELSMNIALDMLFGKSSENYFSLYNDGLIDETFHYDFTQEKGFGFAILGGDTEKPDEMADRITEILLNAKDGKTLTEEALERTKKKKIGAFLRAINSPEYIANQFTRYAFNEMDLFDVVPTLETITFDDINSVVSEFFDEKRFTVCQVLPKEK</sequence>
<accession>A0A5D4U613</accession>
<feature type="domain" description="Peptidase M16 C-terminal" evidence="2">
    <location>
        <begin position="182"/>
        <end position="363"/>
    </location>
</feature>
<gene>
    <name evidence="3" type="ORF">FZC80_05785</name>
</gene>
<organism evidence="3 4">
    <name type="scientific">Rossellomorea aquimaris</name>
    <dbReference type="NCBI Taxonomy" id="189382"/>
    <lineage>
        <taxon>Bacteria</taxon>
        <taxon>Bacillati</taxon>
        <taxon>Bacillota</taxon>
        <taxon>Bacilli</taxon>
        <taxon>Bacillales</taxon>
        <taxon>Bacillaceae</taxon>
        <taxon>Rossellomorea</taxon>
    </lineage>
</organism>
<dbReference type="InterPro" id="IPR011765">
    <property type="entry name" value="Pept_M16_N"/>
</dbReference>
<dbReference type="NCBIfam" id="NF047421">
    <property type="entry name" value="YfmH_fam"/>
    <property type="match status" value="1"/>
</dbReference>
<dbReference type="Pfam" id="PF00675">
    <property type="entry name" value="Peptidase_M16"/>
    <property type="match status" value="1"/>
</dbReference>
<dbReference type="EMBL" id="VTEW01000004">
    <property type="protein sequence ID" value="TYS82519.1"/>
    <property type="molecule type" value="Genomic_DNA"/>
</dbReference>
<evidence type="ECO:0000259" key="1">
    <source>
        <dbReference type="Pfam" id="PF00675"/>
    </source>
</evidence>
<feature type="domain" description="Peptidase M16 N-terminal" evidence="1">
    <location>
        <begin position="51"/>
        <end position="175"/>
    </location>
</feature>
<protein>
    <submittedName>
        <fullName evidence="3">Insulinase family protein</fullName>
    </submittedName>
</protein>
<comment type="caution">
    <text evidence="3">The sequence shown here is derived from an EMBL/GenBank/DDBJ whole genome shotgun (WGS) entry which is preliminary data.</text>
</comment>
<dbReference type="InterPro" id="IPR007863">
    <property type="entry name" value="Peptidase_M16_C"/>
</dbReference>
<dbReference type="Proteomes" id="UP000325054">
    <property type="component" value="Unassembled WGS sequence"/>
</dbReference>
<evidence type="ECO:0000259" key="2">
    <source>
        <dbReference type="Pfam" id="PF05193"/>
    </source>
</evidence>
<dbReference type="PANTHER" id="PTHR11851:SF134">
    <property type="entry name" value="ZINC-DEPENDENT PROTEASE"/>
    <property type="match status" value="1"/>
</dbReference>
<dbReference type="InterPro" id="IPR050361">
    <property type="entry name" value="MPP/UQCRC_Complex"/>
</dbReference>
<proteinExistence type="predicted"/>
<dbReference type="Pfam" id="PF05193">
    <property type="entry name" value="Peptidase_M16_C"/>
    <property type="match status" value="1"/>
</dbReference>
<dbReference type="GO" id="GO:0046872">
    <property type="term" value="F:metal ion binding"/>
    <property type="evidence" value="ECO:0007669"/>
    <property type="project" value="InterPro"/>
</dbReference>
<reference evidence="3 4" key="1">
    <citation type="submission" date="2019-08" db="EMBL/GenBank/DDBJ databases">
        <title>Bacillus genomes from the desert of Cuatro Cienegas, Coahuila.</title>
        <authorList>
            <person name="Olmedo-Alvarez G."/>
        </authorList>
    </citation>
    <scope>NUCLEOTIDE SEQUENCE [LARGE SCALE GENOMIC DNA]</scope>
    <source>
        <strain evidence="3 4">CH451a_14T</strain>
    </source>
</reference>
<evidence type="ECO:0000313" key="4">
    <source>
        <dbReference type="Proteomes" id="UP000325054"/>
    </source>
</evidence>
<dbReference type="OrthoDB" id="9811314at2"/>
<evidence type="ECO:0000313" key="3">
    <source>
        <dbReference type="EMBL" id="TYS82519.1"/>
    </source>
</evidence>
<dbReference type="SUPFAM" id="SSF63411">
    <property type="entry name" value="LuxS/MPP-like metallohydrolase"/>
    <property type="match status" value="2"/>
</dbReference>
<dbReference type="Gene3D" id="3.30.830.10">
    <property type="entry name" value="Metalloenzyme, LuxS/M16 peptidase-like"/>
    <property type="match status" value="2"/>
</dbReference>
<dbReference type="InterPro" id="IPR011249">
    <property type="entry name" value="Metalloenz_LuxS/M16"/>
</dbReference>
<dbReference type="PANTHER" id="PTHR11851">
    <property type="entry name" value="METALLOPROTEASE"/>
    <property type="match status" value="1"/>
</dbReference>
<name>A0A5D4U613_9BACI</name>
<dbReference type="RefSeq" id="WP_148991165.1">
    <property type="nucleotide sequence ID" value="NZ_VTEW01000004.1"/>
</dbReference>
<dbReference type="AlphaFoldDB" id="A0A5D4U613"/>